<dbReference type="PANTHER" id="PTHR42085:SF1">
    <property type="entry name" value="F-BOX DOMAIN-CONTAINING PROTEIN"/>
    <property type="match status" value="1"/>
</dbReference>
<sequence length="367" mass="41391">MARTVRSPSSGQIRKKASSPMKKAPRSGIGSRDAPILLTPAATPSSTGATIYLSSRSPSPDIDSQPPFRFLDLASELRVEVYHYLIPHDLVISFDIIGENRDGPVWRVLAQSREPSFRRLPFFPKSEISLFRVNKLVSSEALAILYGENTFQFCVDGLSHSPKSLQSPQIFGPLGRDISLPLLRNLRSIEIVVSISTPGHWATKRHRSRLELFVNVLKAHADDENQKSLLKHLKVRFDGRSKSRGANGSTKFWYGPEFRNKHEYIFGLESLAALRGIEEVEVDGLPDWYARCLELCINGTGGDILPLDYPDILVKRKVDSKVQGGRPRFKKAWQTTRVWYQPTLNWEEFATRNGVELPHHHVVDVSD</sequence>
<dbReference type="OrthoDB" id="5413827at2759"/>
<protein>
    <submittedName>
        <fullName evidence="2">Uncharacterized protein</fullName>
    </submittedName>
</protein>
<dbReference type="Proteomes" id="UP000800093">
    <property type="component" value="Unassembled WGS sequence"/>
</dbReference>
<gene>
    <name evidence="2" type="ORF">CC78DRAFT_533535</name>
</gene>
<dbReference type="AlphaFoldDB" id="A0A9P4K953"/>
<feature type="region of interest" description="Disordered" evidence="1">
    <location>
        <begin position="1"/>
        <end position="46"/>
    </location>
</feature>
<evidence type="ECO:0000313" key="2">
    <source>
        <dbReference type="EMBL" id="KAF2264095.1"/>
    </source>
</evidence>
<dbReference type="EMBL" id="ML986619">
    <property type="protein sequence ID" value="KAF2264095.1"/>
    <property type="molecule type" value="Genomic_DNA"/>
</dbReference>
<reference evidence="3" key="1">
    <citation type="journal article" date="2020" name="Stud. Mycol.">
        <title>101 Dothideomycetes genomes: A test case for predicting lifestyles and emergence of pathogens.</title>
        <authorList>
            <person name="Haridas S."/>
            <person name="Albert R."/>
            <person name="Binder M."/>
            <person name="Bloem J."/>
            <person name="LaButti K."/>
            <person name="Salamov A."/>
            <person name="Andreopoulos B."/>
            <person name="Baker S."/>
            <person name="Barry K."/>
            <person name="Bills G."/>
            <person name="Bluhm B."/>
            <person name="Cannon C."/>
            <person name="Castanera R."/>
            <person name="Culley D."/>
            <person name="Daum C."/>
            <person name="Ezra D."/>
            <person name="Gonzalez J."/>
            <person name="Henrissat B."/>
            <person name="Kuo A."/>
            <person name="Liang C."/>
            <person name="Lipzen A."/>
            <person name="Lutzoni F."/>
            <person name="Magnuson J."/>
            <person name="Mondo S."/>
            <person name="Nolan M."/>
            <person name="Ohm R."/>
            <person name="Pangilinan J."/>
            <person name="Park H.-J."/>
            <person name="Ramirez L."/>
            <person name="Alfaro M."/>
            <person name="Sun H."/>
            <person name="Tritt A."/>
            <person name="Yoshinaga Y."/>
            <person name="Zwiers L.-H."/>
            <person name="Turgeon B."/>
            <person name="Goodwin S."/>
            <person name="Spatafora J."/>
            <person name="Crous P."/>
            <person name="Grigoriev I."/>
        </authorList>
    </citation>
    <scope>NUCLEOTIDE SEQUENCE [LARGE SCALE GENOMIC DNA]</scope>
    <source>
        <strain evidence="3">CBS 304.66</strain>
    </source>
</reference>
<accession>A0A9P4K953</accession>
<dbReference type="PANTHER" id="PTHR42085">
    <property type="entry name" value="F-BOX DOMAIN-CONTAINING PROTEIN"/>
    <property type="match status" value="1"/>
</dbReference>
<comment type="caution">
    <text evidence="2">The sequence shown here is derived from an EMBL/GenBank/DDBJ whole genome shotgun (WGS) entry which is preliminary data.</text>
</comment>
<name>A0A9P4K953_9PLEO</name>
<feature type="compositionally biased region" description="Polar residues" evidence="1">
    <location>
        <begin position="1"/>
        <end position="12"/>
    </location>
</feature>
<proteinExistence type="predicted"/>
<dbReference type="InterPro" id="IPR038883">
    <property type="entry name" value="AN11006-like"/>
</dbReference>
<keyword evidence="3" id="KW-1185">Reference proteome</keyword>
<organism evidence="2 3">
    <name type="scientific">Lojkania enalia</name>
    <dbReference type="NCBI Taxonomy" id="147567"/>
    <lineage>
        <taxon>Eukaryota</taxon>
        <taxon>Fungi</taxon>
        <taxon>Dikarya</taxon>
        <taxon>Ascomycota</taxon>
        <taxon>Pezizomycotina</taxon>
        <taxon>Dothideomycetes</taxon>
        <taxon>Pleosporomycetidae</taxon>
        <taxon>Pleosporales</taxon>
        <taxon>Pleosporales incertae sedis</taxon>
        <taxon>Lojkania</taxon>
    </lineage>
</organism>
<evidence type="ECO:0000313" key="3">
    <source>
        <dbReference type="Proteomes" id="UP000800093"/>
    </source>
</evidence>
<evidence type="ECO:0000256" key="1">
    <source>
        <dbReference type="SAM" id="MobiDB-lite"/>
    </source>
</evidence>